<accession>A0ABV4E2W7</accession>
<dbReference type="RefSeq" id="WP_369894703.1">
    <property type="nucleotide sequence ID" value="NZ_JBGFFX010000001.1"/>
</dbReference>
<comment type="caution">
    <text evidence="2">The sequence shown here is derived from an EMBL/GenBank/DDBJ whole genome shotgun (WGS) entry which is preliminary data.</text>
</comment>
<feature type="chain" id="PRO_5045532910" description="Adhesin" evidence="1">
    <location>
        <begin position="19"/>
        <end position="117"/>
    </location>
</feature>
<evidence type="ECO:0000256" key="1">
    <source>
        <dbReference type="SAM" id="SignalP"/>
    </source>
</evidence>
<name>A0ABV4E2W7_9GAMM</name>
<sequence length="117" mass="12948">MNKILPLFALGFSFCSSAAVDSGPGTYVCDIRITSSRTETLVLPEAALVQDHGSDYQVKMLGNEVASPELASVMGGVKQQATVNGVTFFRRAKYDDRFIIENTNTGFFYRLRHCKKM</sequence>
<protein>
    <recommendedName>
        <fullName evidence="4">Adhesin</fullName>
    </recommendedName>
</protein>
<dbReference type="EMBL" id="JBGFFX010000001">
    <property type="protein sequence ID" value="MEY8769273.1"/>
    <property type="molecule type" value="Genomic_DNA"/>
</dbReference>
<keyword evidence="1" id="KW-0732">Signal</keyword>
<evidence type="ECO:0000313" key="3">
    <source>
        <dbReference type="Proteomes" id="UP001565243"/>
    </source>
</evidence>
<evidence type="ECO:0000313" key="2">
    <source>
        <dbReference type="EMBL" id="MEY8769273.1"/>
    </source>
</evidence>
<organism evidence="2 3">
    <name type="scientific">Erwinia aeris</name>
    <dbReference type="NCBI Taxonomy" id="3239803"/>
    <lineage>
        <taxon>Bacteria</taxon>
        <taxon>Pseudomonadati</taxon>
        <taxon>Pseudomonadota</taxon>
        <taxon>Gammaproteobacteria</taxon>
        <taxon>Enterobacterales</taxon>
        <taxon>Erwiniaceae</taxon>
        <taxon>Erwinia</taxon>
    </lineage>
</organism>
<feature type="signal peptide" evidence="1">
    <location>
        <begin position="1"/>
        <end position="18"/>
    </location>
</feature>
<keyword evidence="3" id="KW-1185">Reference proteome</keyword>
<reference evidence="2 3" key="1">
    <citation type="submission" date="2024-07" db="EMBL/GenBank/DDBJ databases">
        <authorList>
            <person name="Hebao G."/>
        </authorList>
    </citation>
    <scope>NUCLEOTIDE SEQUENCE [LARGE SCALE GENOMIC DNA]</scope>
    <source>
        <strain evidence="2 3">ACCC 02193</strain>
    </source>
</reference>
<proteinExistence type="predicted"/>
<dbReference type="Proteomes" id="UP001565243">
    <property type="component" value="Unassembled WGS sequence"/>
</dbReference>
<evidence type="ECO:0008006" key="4">
    <source>
        <dbReference type="Google" id="ProtNLM"/>
    </source>
</evidence>
<gene>
    <name evidence="2" type="ORF">AB6T85_02295</name>
</gene>